<gene>
    <name evidence="3" type="primary">lysS</name>
    <name evidence="3" type="ORF">LDC_1324</name>
</gene>
<keyword evidence="3" id="KW-0436">Ligase</keyword>
<dbReference type="PANTHER" id="PTHR42918:SF6">
    <property type="entry name" value="ELONGATION FACTOR P--(R)-BETA-LYSINE LIGASE"/>
    <property type="match status" value="1"/>
</dbReference>
<dbReference type="GO" id="GO:0004824">
    <property type="term" value="F:lysine-tRNA ligase activity"/>
    <property type="evidence" value="ECO:0007669"/>
    <property type="project" value="UniProtKB-EC"/>
</dbReference>
<proteinExistence type="predicted"/>
<feature type="domain" description="OB" evidence="2">
    <location>
        <begin position="56"/>
        <end position="133"/>
    </location>
</feature>
<dbReference type="InterPro" id="IPR004365">
    <property type="entry name" value="NA-bd_OB_tRNA"/>
</dbReference>
<evidence type="ECO:0000313" key="3">
    <source>
        <dbReference type="EMBL" id="EFK96649.1"/>
    </source>
</evidence>
<reference evidence="3" key="2">
    <citation type="journal article" date="2011" name="Microb. Ecol.">
        <title>Taxonomic and Functional Metagenomic Profiling of the Microbial Community in the Anoxic Sediment of a Sub-saline Shallow Lake (Laguna de Carrizo, Central Spain).</title>
        <authorList>
            <person name="Ferrer M."/>
            <person name="Guazzaroni M.E."/>
            <person name="Richter M."/>
            <person name="Garcia-Salamanca A."/>
            <person name="Yarza P."/>
            <person name="Suarez-Suarez A."/>
            <person name="Solano J."/>
            <person name="Alcaide M."/>
            <person name="van Dillewijn P."/>
            <person name="Molina-Henares M.A."/>
            <person name="Lopez-Cortes N."/>
            <person name="Al-Ramahi Y."/>
            <person name="Guerrero C."/>
            <person name="Acosta A."/>
            <person name="de Eugenio L.I."/>
            <person name="Martinez V."/>
            <person name="Marques S."/>
            <person name="Rojo F."/>
            <person name="Santero E."/>
            <person name="Genilloud O."/>
            <person name="Perez-Perez J."/>
            <person name="Rossello-Mora R."/>
            <person name="Ramos J.L."/>
        </authorList>
    </citation>
    <scope>NUCLEOTIDE SEQUENCE</scope>
</reference>
<protein>
    <submittedName>
        <fullName evidence="3">Lysyl-tRNA synthetase</fullName>
        <ecNumber evidence="3">6.1.1.6</ecNumber>
    </submittedName>
</protein>
<dbReference type="GO" id="GO:0005829">
    <property type="term" value="C:cytosol"/>
    <property type="evidence" value="ECO:0007669"/>
    <property type="project" value="TreeGrafter"/>
</dbReference>
<organism evidence="3">
    <name type="scientific">sediment metagenome</name>
    <dbReference type="NCBI Taxonomy" id="749907"/>
    <lineage>
        <taxon>unclassified sequences</taxon>
        <taxon>metagenomes</taxon>
        <taxon>ecological metagenomes</taxon>
    </lineage>
</organism>
<dbReference type="GO" id="GO:0000166">
    <property type="term" value="F:nucleotide binding"/>
    <property type="evidence" value="ECO:0007669"/>
    <property type="project" value="InterPro"/>
</dbReference>
<reference evidence="3" key="1">
    <citation type="submission" date="2010-07" db="EMBL/GenBank/DDBJ databases">
        <authorList>
            <consortium name="CONSOLIDER consortium CSD2007-00005"/>
            <person name="Guazzaroni M.-E."/>
            <person name="Richter M."/>
            <person name="Garcia-Salamanca A."/>
            <person name="Yarza P."/>
            <person name="Ferrer M."/>
        </authorList>
    </citation>
    <scope>NUCLEOTIDE SEQUENCE</scope>
</reference>
<dbReference type="AlphaFoldDB" id="D9PIG6"/>
<keyword evidence="3" id="KW-0030">Aminoacyl-tRNA synthetase</keyword>
<evidence type="ECO:0000256" key="1">
    <source>
        <dbReference type="ARBA" id="ARBA00022741"/>
    </source>
</evidence>
<sequence>MSREEEIRNLRIEKIQKLKNAGFDVFPDPATTEPSSTIKEIVDNFSVLEKEGREHKIVGRIMIKRGAGKIAFANIFDGTETFQVVLQEDVLGLEQIKLFDKLFDMGDFAIFSGILFTTQKGEKSLKVLEFKIVGKTILPMPEK</sequence>
<dbReference type="PANTHER" id="PTHR42918">
    <property type="entry name" value="LYSYL-TRNA SYNTHETASE"/>
    <property type="match status" value="1"/>
</dbReference>
<name>D9PIG6_9ZZZZ</name>
<dbReference type="GO" id="GO:0006430">
    <property type="term" value="P:lysyl-tRNA aminoacylation"/>
    <property type="evidence" value="ECO:0007669"/>
    <property type="project" value="TreeGrafter"/>
</dbReference>
<accession>D9PIG6</accession>
<dbReference type="CDD" id="cd04322">
    <property type="entry name" value="LysRS_N"/>
    <property type="match status" value="1"/>
</dbReference>
<dbReference type="EC" id="6.1.1.6" evidence="3"/>
<comment type="caution">
    <text evidence="3">The sequence shown here is derived from an EMBL/GenBank/DDBJ whole genome shotgun (WGS) entry which is preliminary data.</text>
</comment>
<evidence type="ECO:0000259" key="2">
    <source>
        <dbReference type="Pfam" id="PF01336"/>
    </source>
</evidence>
<dbReference type="Gene3D" id="2.40.50.140">
    <property type="entry name" value="Nucleic acid-binding proteins"/>
    <property type="match status" value="1"/>
</dbReference>
<dbReference type="InterPro" id="IPR012340">
    <property type="entry name" value="NA-bd_OB-fold"/>
</dbReference>
<dbReference type="SUPFAM" id="SSF50249">
    <property type="entry name" value="Nucleic acid-binding proteins"/>
    <property type="match status" value="1"/>
</dbReference>
<dbReference type="InterPro" id="IPR044136">
    <property type="entry name" value="Lys-tRNA-ligase_II_N"/>
</dbReference>
<dbReference type="Pfam" id="PF01336">
    <property type="entry name" value="tRNA_anti-codon"/>
    <property type="match status" value="1"/>
</dbReference>
<dbReference type="EMBL" id="ADZX01000431">
    <property type="protein sequence ID" value="EFK96649.1"/>
    <property type="molecule type" value="Genomic_DNA"/>
</dbReference>
<keyword evidence="1" id="KW-0547">Nucleotide-binding</keyword>
<dbReference type="GO" id="GO:0000049">
    <property type="term" value="F:tRNA binding"/>
    <property type="evidence" value="ECO:0007669"/>
    <property type="project" value="TreeGrafter"/>
</dbReference>